<dbReference type="Proteomes" id="UP000195569">
    <property type="component" value="Unassembled WGS sequence"/>
</dbReference>
<organism evidence="2 3">
    <name type="scientific">Paraburkholderia piptadeniae</name>
    <dbReference type="NCBI Taxonomy" id="1701573"/>
    <lineage>
        <taxon>Bacteria</taxon>
        <taxon>Pseudomonadati</taxon>
        <taxon>Pseudomonadota</taxon>
        <taxon>Betaproteobacteria</taxon>
        <taxon>Burkholderiales</taxon>
        <taxon>Burkholderiaceae</taxon>
        <taxon>Paraburkholderia</taxon>
    </lineage>
</organism>
<gene>
    <name evidence="2" type="ORF">BN2476_480026</name>
</gene>
<name>A0A1N7SEQ0_9BURK</name>
<dbReference type="EMBL" id="CYGY02000048">
    <property type="protein sequence ID" value="SIT45814.1"/>
    <property type="molecule type" value="Genomic_DNA"/>
</dbReference>
<sequence>METYLLFGGVIAIALAIAIWGIWNLR</sequence>
<evidence type="ECO:0000313" key="2">
    <source>
        <dbReference type="EMBL" id="SIT45814.1"/>
    </source>
</evidence>
<accession>A0A1N7SEQ0</accession>
<protein>
    <submittedName>
        <fullName evidence="2">Uncharacterized protein</fullName>
    </submittedName>
</protein>
<feature type="transmembrane region" description="Helical" evidence="1">
    <location>
        <begin position="6"/>
        <end position="25"/>
    </location>
</feature>
<proteinExistence type="predicted"/>
<keyword evidence="1" id="KW-0472">Membrane</keyword>
<dbReference type="AlphaFoldDB" id="A0A1N7SEQ0"/>
<keyword evidence="1" id="KW-0812">Transmembrane</keyword>
<reference evidence="2" key="1">
    <citation type="submission" date="2016-12" db="EMBL/GenBank/DDBJ databases">
        <authorList>
            <person name="Moulin L."/>
        </authorList>
    </citation>
    <scope>NUCLEOTIDE SEQUENCE [LARGE SCALE GENOMIC DNA]</scope>
    <source>
        <strain evidence="2">STM 7183</strain>
    </source>
</reference>
<comment type="caution">
    <text evidence="2">The sequence shown here is derived from an EMBL/GenBank/DDBJ whole genome shotgun (WGS) entry which is preliminary data.</text>
</comment>
<keyword evidence="3" id="KW-1185">Reference proteome</keyword>
<evidence type="ECO:0000256" key="1">
    <source>
        <dbReference type="SAM" id="Phobius"/>
    </source>
</evidence>
<keyword evidence="1" id="KW-1133">Transmembrane helix</keyword>
<evidence type="ECO:0000313" key="3">
    <source>
        <dbReference type="Proteomes" id="UP000195569"/>
    </source>
</evidence>